<name>A0A0R3U4U0_MESCO</name>
<feature type="region of interest" description="Disordered" evidence="1">
    <location>
        <begin position="43"/>
        <end position="69"/>
    </location>
</feature>
<gene>
    <name evidence="2" type="ORF">MCOS_LOCUS1684</name>
</gene>
<accession>A0A0R3U4U0</accession>
<reference evidence="4" key="2">
    <citation type="submission" date="2019-11" db="UniProtKB">
        <authorList>
            <consortium name="WormBaseParasite"/>
        </authorList>
    </citation>
    <scope>IDENTIFICATION</scope>
</reference>
<proteinExistence type="predicted"/>
<evidence type="ECO:0000313" key="4">
    <source>
        <dbReference type="WBParaSite" id="MCU_006873-RA"/>
    </source>
</evidence>
<protein>
    <submittedName>
        <fullName evidence="2 4">Uncharacterized protein</fullName>
    </submittedName>
</protein>
<organism evidence="2 3">
    <name type="scientific">Mesocestoides corti</name>
    <name type="common">Flatworm</name>
    <dbReference type="NCBI Taxonomy" id="53468"/>
    <lineage>
        <taxon>Eukaryota</taxon>
        <taxon>Metazoa</taxon>
        <taxon>Spiralia</taxon>
        <taxon>Lophotrochozoa</taxon>
        <taxon>Platyhelminthes</taxon>
        <taxon>Cestoda</taxon>
        <taxon>Eucestoda</taxon>
        <taxon>Cyclophyllidea</taxon>
        <taxon>Mesocestoididae</taxon>
        <taxon>Mesocestoides</taxon>
    </lineage>
</organism>
<keyword evidence="3" id="KW-1185">Reference proteome</keyword>
<evidence type="ECO:0000313" key="3">
    <source>
        <dbReference type="Proteomes" id="UP000267029"/>
    </source>
</evidence>
<sequence length="69" mass="7460">MIASMIRRVAVAEAYDSESSDDALIITNFNPFTATQAWELISLPLPPPPPPLHPPPSSHPSPQNPAKKC</sequence>
<dbReference type="WBParaSite" id="MCU_006873-RA">
    <property type="protein sequence ID" value="MCU_006873-RA"/>
    <property type="gene ID" value="MCU_006873"/>
</dbReference>
<dbReference type="EMBL" id="UXSR01000228">
    <property type="protein sequence ID" value="VDD75681.1"/>
    <property type="molecule type" value="Genomic_DNA"/>
</dbReference>
<dbReference type="AlphaFoldDB" id="A0A0R3U4U0"/>
<reference evidence="2 3" key="1">
    <citation type="submission" date="2018-10" db="EMBL/GenBank/DDBJ databases">
        <authorList>
            <consortium name="Pathogen Informatics"/>
        </authorList>
    </citation>
    <scope>NUCLEOTIDE SEQUENCE [LARGE SCALE GENOMIC DNA]</scope>
</reference>
<evidence type="ECO:0000313" key="2">
    <source>
        <dbReference type="EMBL" id="VDD75681.1"/>
    </source>
</evidence>
<evidence type="ECO:0000256" key="1">
    <source>
        <dbReference type="SAM" id="MobiDB-lite"/>
    </source>
</evidence>
<feature type="compositionally biased region" description="Pro residues" evidence="1">
    <location>
        <begin position="44"/>
        <end position="63"/>
    </location>
</feature>
<dbReference type="Proteomes" id="UP000267029">
    <property type="component" value="Unassembled WGS sequence"/>
</dbReference>